<dbReference type="EMBL" id="RBOW01000495">
    <property type="protein sequence ID" value="RMN29933.1"/>
    <property type="molecule type" value="Genomic_DNA"/>
</dbReference>
<sequence length="175" mass="19925">MMRSTAEDHWVSWWCNPWQWAHPAWRSRFAEGCGLSVSDCDALMTSRHGLFLQAMGIEPTQPPAPTEVLSRWLALTVSQQDHALDLARRVCFAKEAEGADGQWCQGLAKALRPAMWLQPDSQDERLLLGAWLGPDYWPRVRLFWAPGEVAESLCDVPQNKLQTLWQAILWRITAA</sequence>
<organism evidence="1 2">
    <name type="scientific">Pseudomonas cannabina</name>
    <dbReference type="NCBI Taxonomy" id="86840"/>
    <lineage>
        <taxon>Bacteria</taxon>
        <taxon>Pseudomonadati</taxon>
        <taxon>Pseudomonadota</taxon>
        <taxon>Gammaproteobacteria</taxon>
        <taxon>Pseudomonadales</taxon>
        <taxon>Pseudomonadaceae</taxon>
        <taxon>Pseudomonas</taxon>
    </lineage>
</organism>
<comment type="caution">
    <text evidence="1">The sequence shown here is derived from an EMBL/GenBank/DDBJ whole genome shotgun (WGS) entry which is preliminary data.</text>
</comment>
<dbReference type="Proteomes" id="UP000281372">
    <property type="component" value="Unassembled WGS sequence"/>
</dbReference>
<dbReference type="AlphaFoldDB" id="A0A3M3L5M3"/>
<proteinExistence type="predicted"/>
<name>A0A3M3L5M3_PSECA</name>
<accession>A0A3M3L5M3</accession>
<protein>
    <submittedName>
        <fullName evidence="1">HrpD</fullName>
    </submittedName>
</protein>
<reference evidence="1 2" key="1">
    <citation type="submission" date="2018-08" db="EMBL/GenBank/DDBJ databases">
        <title>Recombination of ecologically and evolutionarily significant loci maintains genetic cohesion in the Pseudomonas syringae species complex.</title>
        <authorList>
            <person name="Dillon M."/>
            <person name="Thakur S."/>
            <person name="Almeida R.N.D."/>
            <person name="Weir B.S."/>
            <person name="Guttman D.S."/>
        </authorList>
    </citation>
    <scope>NUCLEOTIDE SEQUENCE [LARGE SCALE GENOMIC DNA]</scope>
    <source>
        <strain evidence="1 2">ICMP 2821</strain>
    </source>
</reference>
<evidence type="ECO:0000313" key="2">
    <source>
        <dbReference type="Proteomes" id="UP000281372"/>
    </source>
</evidence>
<evidence type="ECO:0000313" key="1">
    <source>
        <dbReference type="EMBL" id="RMN29933.1"/>
    </source>
</evidence>
<gene>
    <name evidence="1" type="ORF">ALQ64_04241</name>
</gene>